<comment type="similarity">
    <text evidence="2">Belongs to the UPF0220 family.</text>
</comment>
<evidence type="ECO:0000313" key="7">
    <source>
        <dbReference type="EMBL" id="KAL0485653.1"/>
    </source>
</evidence>
<keyword evidence="4 6" id="KW-1133">Transmembrane helix</keyword>
<evidence type="ECO:0000313" key="8">
    <source>
        <dbReference type="Proteomes" id="UP001431209"/>
    </source>
</evidence>
<proteinExistence type="inferred from homology"/>
<keyword evidence="5 6" id="KW-0472">Membrane</keyword>
<name>A0AAW2Z8U9_9EUKA</name>
<comment type="caution">
    <text evidence="7">The sequence shown here is derived from an EMBL/GenBank/DDBJ whole genome shotgun (WGS) entry which is preliminary data.</text>
</comment>
<feature type="transmembrane region" description="Helical" evidence="6">
    <location>
        <begin position="45"/>
        <end position="64"/>
    </location>
</feature>
<dbReference type="EMBL" id="JAOPGA020001155">
    <property type="protein sequence ID" value="KAL0485653.1"/>
    <property type="molecule type" value="Genomic_DNA"/>
</dbReference>
<dbReference type="GO" id="GO:0016020">
    <property type="term" value="C:membrane"/>
    <property type="evidence" value="ECO:0007669"/>
    <property type="project" value="UniProtKB-SubCell"/>
</dbReference>
<evidence type="ECO:0000256" key="4">
    <source>
        <dbReference type="ARBA" id="ARBA00022989"/>
    </source>
</evidence>
<keyword evidence="8" id="KW-1185">Reference proteome</keyword>
<feature type="transmembrane region" description="Helical" evidence="6">
    <location>
        <begin position="84"/>
        <end position="108"/>
    </location>
</feature>
<organism evidence="7 8">
    <name type="scientific">Acrasis kona</name>
    <dbReference type="NCBI Taxonomy" id="1008807"/>
    <lineage>
        <taxon>Eukaryota</taxon>
        <taxon>Discoba</taxon>
        <taxon>Heterolobosea</taxon>
        <taxon>Tetramitia</taxon>
        <taxon>Eutetramitia</taxon>
        <taxon>Acrasidae</taxon>
        <taxon>Acrasis</taxon>
    </lineage>
</organism>
<dbReference type="Proteomes" id="UP001431209">
    <property type="component" value="Unassembled WGS sequence"/>
</dbReference>
<sequence length="126" mass="14376">MRVPANIWSYLSGFIAAIAWLLIIDAQVYDSKINVDRGYEQEMRFINWIPVIPATLAWIMLNVVPVNNLKIESDHDHDQGVRRFAVGWTFVSVFLLFGSCVAGVTIMIHELIQPTTLYTWGHITTL</sequence>
<evidence type="ECO:0000256" key="1">
    <source>
        <dbReference type="ARBA" id="ARBA00004141"/>
    </source>
</evidence>
<protein>
    <submittedName>
        <fullName evidence="7">Uncharacterized protein</fullName>
    </submittedName>
</protein>
<dbReference type="AlphaFoldDB" id="A0AAW2Z8U9"/>
<dbReference type="Pfam" id="PF05255">
    <property type="entry name" value="UPF0220"/>
    <property type="match status" value="1"/>
</dbReference>
<comment type="subcellular location">
    <subcellularLocation>
        <location evidence="1">Membrane</location>
        <topology evidence="1">Multi-pass membrane protein</topology>
    </subcellularLocation>
</comment>
<feature type="transmembrane region" description="Helical" evidence="6">
    <location>
        <begin position="6"/>
        <end position="24"/>
    </location>
</feature>
<dbReference type="PANTHER" id="PTHR13180">
    <property type="entry name" value="SMALL MEMBRANE PROTEIN-RELATED"/>
    <property type="match status" value="1"/>
</dbReference>
<keyword evidence="3 6" id="KW-0812">Transmembrane</keyword>
<evidence type="ECO:0000256" key="3">
    <source>
        <dbReference type="ARBA" id="ARBA00022692"/>
    </source>
</evidence>
<reference evidence="7 8" key="1">
    <citation type="submission" date="2024-03" db="EMBL/GenBank/DDBJ databases">
        <title>The Acrasis kona genome and developmental transcriptomes reveal deep origins of eukaryotic multicellular pathways.</title>
        <authorList>
            <person name="Sheikh S."/>
            <person name="Fu C.-J."/>
            <person name="Brown M.W."/>
            <person name="Baldauf S.L."/>
        </authorList>
    </citation>
    <scope>NUCLEOTIDE SEQUENCE [LARGE SCALE GENOMIC DNA]</scope>
    <source>
        <strain evidence="7 8">ATCC MYA-3509</strain>
    </source>
</reference>
<evidence type="ECO:0000256" key="2">
    <source>
        <dbReference type="ARBA" id="ARBA00005335"/>
    </source>
</evidence>
<gene>
    <name evidence="7" type="ORF">AKO1_011920</name>
</gene>
<accession>A0AAW2Z8U9</accession>
<dbReference type="InterPro" id="IPR007919">
    <property type="entry name" value="UPF0220"/>
</dbReference>
<evidence type="ECO:0000256" key="5">
    <source>
        <dbReference type="ARBA" id="ARBA00023136"/>
    </source>
</evidence>
<evidence type="ECO:0000256" key="6">
    <source>
        <dbReference type="SAM" id="Phobius"/>
    </source>
</evidence>